<name>A0A2H9VNP4_9SPHI</name>
<feature type="compositionally biased region" description="Basic and acidic residues" evidence="1">
    <location>
        <begin position="413"/>
        <end position="428"/>
    </location>
</feature>
<gene>
    <name evidence="2" type="ORF">CLV57_3104</name>
</gene>
<feature type="region of interest" description="Disordered" evidence="1">
    <location>
        <begin position="410"/>
        <end position="430"/>
    </location>
</feature>
<organism evidence="2 3">
    <name type="scientific">Mucilaginibacter auburnensis</name>
    <dbReference type="NCBI Taxonomy" id="1457233"/>
    <lineage>
        <taxon>Bacteria</taxon>
        <taxon>Pseudomonadati</taxon>
        <taxon>Bacteroidota</taxon>
        <taxon>Sphingobacteriia</taxon>
        <taxon>Sphingobacteriales</taxon>
        <taxon>Sphingobacteriaceae</taxon>
        <taxon>Mucilaginibacter</taxon>
    </lineage>
</organism>
<feature type="compositionally biased region" description="Basic and acidic residues" evidence="1">
    <location>
        <begin position="254"/>
        <end position="270"/>
    </location>
</feature>
<dbReference type="Proteomes" id="UP000242687">
    <property type="component" value="Unassembled WGS sequence"/>
</dbReference>
<dbReference type="AlphaFoldDB" id="A0A2H9VNP4"/>
<evidence type="ECO:0008006" key="4">
    <source>
        <dbReference type="Google" id="ProtNLM"/>
    </source>
</evidence>
<evidence type="ECO:0000256" key="1">
    <source>
        <dbReference type="SAM" id="MobiDB-lite"/>
    </source>
</evidence>
<dbReference type="EMBL" id="PGFJ01000002">
    <property type="protein sequence ID" value="PJJ79965.1"/>
    <property type="molecule type" value="Genomic_DNA"/>
</dbReference>
<evidence type="ECO:0000313" key="2">
    <source>
        <dbReference type="EMBL" id="PJJ79965.1"/>
    </source>
</evidence>
<accession>A0A2H9VNP4</accession>
<protein>
    <recommendedName>
        <fullName evidence="4">Tail length tape measure protein</fullName>
    </recommendedName>
</protein>
<dbReference type="OrthoDB" id="780707at2"/>
<comment type="caution">
    <text evidence="2">The sequence shown here is derived from an EMBL/GenBank/DDBJ whole genome shotgun (WGS) entry which is preliminary data.</text>
</comment>
<dbReference type="RefSeq" id="WP_100342268.1">
    <property type="nucleotide sequence ID" value="NZ_PGFJ01000002.1"/>
</dbReference>
<feature type="region of interest" description="Disordered" evidence="1">
    <location>
        <begin position="348"/>
        <end position="373"/>
    </location>
</feature>
<sequence length="703" mass="76310">MADNNKNISIDIEIDASGQQIINQYKTAFDSLRVSINSLSQPVNKLNGEISKLSGVVSDLGKQNGSLGESIVKIGENYTQLKLTFETVKAGIDALKAGALTLTTALTGGLSILLIFGPELISIISSFFKGKEAVAQMTDKLKGFNEIMKAANSDAATQTAKLNLLYKAATDVKNSDEARAESIRTLKNEYPDYFGKLTDEEIKNGRANSTYLKLTQTIIENARAKAALNKITEESAKVLDAEYKIQKINTAHAQEQHALDKQKQDLDKKAGRSGGYRLGNALQYIATEKKKSDERWEKSLAETQKIIDKADKSIEGYTKLGGGANKIASLAAQEDGKSDVNTVSLRVSTGKNKPKNPKPAVVDSNKTMGEPMQGLDFNQNKYFKESLDKNVQQDLDAQRNAAVKKVQISSTFDESKEQQKIEETEKSGHHTRALQMQIDLANQQYHIAIEAARKKGEDTTKIEESYAKKKAALEDQLTQSKIHAGDKFIDAAMKGSKKDSAIFKAAFLAKKATSIADTIISTKRAVMDSFKAYAGIPFIGQALGIAQAVFMGAQGAMSIAEIAKQKPGFAGGGRFRSDGKGALLSGYSRTDDTNAYLRSGEAVVVSEAMRNPWARNLVSAINVAYGGRDFSVANAGSGYAIGGIYTDGGNSNRYYSQPANDVKDLANTLAYQMINNFPPVYVDVKDINTQQSILAKTVERVNL</sequence>
<keyword evidence="3" id="KW-1185">Reference proteome</keyword>
<evidence type="ECO:0000313" key="3">
    <source>
        <dbReference type="Proteomes" id="UP000242687"/>
    </source>
</evidence>
<reference evidence="2 3" key="1">
    <citation type="submission" date="2017-11" db="EMBL/GenBank/DDBJ databases">
        <title>Genomic Encyclopedia of Archaeal and Bacterial Type Strains, Phase II (KMG-II): From Individual Species to Whole Genera.</title>
        <authorList>
            <person name="Goeker M."/>
        </authorList>
    </citation>
    <scope>NUCLEOTIDE SEQUENCE [LARGE SCALE GENOMIC DNA]</scope>
    <source>
        <strain evidence="2 3">DSM 28175</strain>
    </source>
</reference>
<proteinExistence type="predicted"/>
<feature type="region of interest" description="Disordered" evidence="1">
    <location>
        <begin position="253"/>
        <end position="272"/>
    </location>
</feature>